<protein>
    <submittedName>
        <fullName evidence="1">Uncharacterized protein</fullName>
    </submittedName>
</protein>
<keyword evidence="2" id="KW-1185">Reference proteome</keyword>
<reference evidence="1 2" key="1">
    <citation type="journal article" date="2006" name="Science">
        <title>The genome of black cottonwood, Populus trichocarpa (Torr. &amp; Gray).</title>
        <authorList>
            <person name="Tuskan G.A."/>
            <person name="Difazio S."/>
            <person name="Jansson S."/>
            <person name="Bohlmann J."/>
            <person name="Grigoriev I."/>
            <person name="Hellsten U."/>
            <person name="Putnam N."/>
            <person name="Ralph S."/>
            <person name="Rombauts S."/>
            <person name="Salamov A."/>
            <person name="Schein J."/>
            <person name="Sterck L."/>
            <person name="Aerts A."/>
            <person name="Bhalerao R.R."/>
            <person name="Bhalerao R.P."/>
            <person name="Blaudez D."/>
            <person name="Boerjan W."/>
            <person name="Brun A."/>
            <person name="Brunner A."/>
            <person name="Busov V."/>
            <person name="Campbell M."/>
            <person name="Carlson J."/>
            <person name="Chalot M."/>
            <person name="Chapman J."/>
            <person name="Chen G.L."/>
            <person name="Cooper D."/>
            <person name="Coutinho P.M."/>
            <person name="Couturier J."/>
            <person name="Covert S."/>
            <person name="Cronk Q."/>
            <person name="Cunningham R."/>
            <person name="Davis J."/>
            <person name="Degroeve S."/>
            <person name="Dejardin A."/>
            <person name="Depamphilis C."/>
            <person name="Detter J."/>
            <person name="Dirks B."/>
            <person name="Dubchak I."/>
            <person name="Duplessis S."/>
            <person name="Ehlting J."/>
            <person name="Ellis B."/>
            <person name="Gendler K."/>
            <person name="Goodstein D."/>
            <person name="Gribskov M."/>
            <person name="Grimwood J."/>
            <person name="Groover A."/>
            <person name="Gunter L."/>
            <person name="Hamberger B."/>
            <person name="Heinze B."/>
            <person name="Helariutta Y."/>
            <person name="Henrissat B."/>
            <person name="Holligan D."/>
            <person name="Holt R."/>
            <person name="Huang W."/>
            <person name="Islam-Faridi N."/>
            <person name="Jones S."/>
            <person name="Jones-Rhoades M."/>
            <person name="Jorgensen R."/>
            <person name="Joshi C."/>
            <person name="Kangasjarvi J."/>
            <person name="Karlsson J."/>
            <person name="Kelleher C."/>
            <person name="Kirkpatrick R."/>
            <person name="Kirst M."/>
            <person name="Kohler A."/>
            <person name="Kalluri U."/>
            <person name="Larimer F."/>
            <person name="Leebens-Mack J."/>
            <person name="Leple J.C."/>
            <person name="Locascio P."/>
            <person name="Lou Y."/>
            <person name="Lucas S."/>
            <person name="Martin F."/>
            <person name="Montanini B."/>
            <person name="Napoli C."/>
            <person name="Nelson D.R."/>
            <person name="Nelson C."/>
            <person name="Nieminen K."/>
            <person name="Nilsson O."/>
            <person name="Pereda V."/>
            <person name="Peter G."/>
            <person name="Philippe R."/>
            <person name="Pilate G."/>
            <person name="Poliakov A."/>
            <person name="Razumovskaya J."/>
            <person name="Richardson P."/>
            <person name="Rinaldi C."/>
            <person name="Ritland K."/>
            <person name="Rouze P."/>
            <person name="Ryaboy D."/>
            <person name="Schmutz J."/>
            <person name="Schrader J."/>
            <person name="Segerman B."/>
            <person name="Shin H."/>
            <person name="Siddiqui A."/>
            <person name="Sterky F."/>
            <person name="Terry A."/>
            <person name="Tsai C.J."/>
            <person name="Uberbacher E."/>
            <person name="Unneberg P."/>
            <person name="Vahala J."/>
            <person name="Wall K."/>
            <person name="Wessler S."/>
            <person name="Yang G."/>
            <person name="Yin T."/>
            <person name="Douglas C."/>
            <person name="Marra M."/>
            <person name="Sandberg G."/>
            <person name="Van de Peer Y."/>
            <person name="Rokhsar D."/>
        </authorList>
    </citation>
    <scope>NUCLEOTIDE SEQUENCE [LARGE SCALE GENOMIC DNA]</scope>
    <source>
        <strain evidence="2">cv. Nisqually</strain>
    </source>
</reference>
<name>A0ACC0SVL8_POPTR</name>
<proteinExistence type="predicted"/>
<accession>A0ACC0SVL8</accession>
<comment type="caution">
    <text evidence="1">The sequence shown here is derived from an EMBL/GenBank/DDBJ whole genome shotgun (WGS) entry which is preliminary data.</text>
</comment>
<sequence>MAGGFLKELHSRRYSQGAHLTQGWSGHDLCSSWASSSPSCEKYRISRVQAFEGSELLLYLGIIMELNNEAAFFQFNSFFPSSSIFFFYFNCLSPLNFIRKTFFFFYSCSSCFWQLIRSHILILILITSNTRS</sequence>
<gene>
    <name evidence="1" type="ORF">POPTR_006G202351v4</name>
</gene>
<evidence type="ECO:0000313" key="2">
    <source>
        <dbReference type="Proteomes" id="UP000006729"/>
    </source>
</evidence>
<dbReference type="EMBL" id="CM009295">
    <property type="protein sequence ID" value="KAI9393256.1"/>
    <property type="molecule type" value="Genomic_DNA"/>
</dbReference>
<evidence type="ECO:0000313" key="1">
    <source>
        <dbReference type="EMBL" id="KAI9393256.1"/>
    </source>
</evidence>
<organism evidence="1 2">
    <name type="scientific">Populus trichocarpa</name>
    <name type="common">Western balsam poplar</name>
    <name type="synonym">Populus balsamifera subsp. trichocarpa</name>
    <dbReference type="NCBI Taxonomy" id="3694"/>
    <lineage>
        <taxon>Eukaryota</taxon>
        <taxon>Viridiplantae</taxon>
        <taxon>Streptophyta</taxon>
        <taxon>Embryophyta</taxon>
        <taxon>Tracheophyta</taxon>
        <taxon>Spermatophyta</taxon>
        <taxon>Magnoliopsida</taxon>
        <taxon>eudicotyledons</taxon>
        <taxon>Gunneridae</taxon>
        <taxon>Pentapetalae</taxon>
        <taxon>rosids</taxon>
        <taxon>fabids</taxon>
        <taxon>Malpighiales</taxon>
        <taxon>Salicaceae</taxon>
        <taxon>Saliceae</taxon>
        <taxon>Populus</taxon>
    </lineage>
</organism>
<dbReference type="Proteomes" id="UP000006729">
    <property type="component" value="Chromosome 6"/>
</dbReference>